<gene>
    <name evidence="5" type="ORF">MGWOODY_Smn3523</name>
</gene>
<reference evidence="5" key="1">
    <citation type="submission" date="2015-10" db="EMBL/GenBank/DDBJ databases">
        <authorList>
            <person name="Gilbert D.G."/>
        </authorList>
    </citation>
    <scope>NUCLEOTIDE SEQUENCE</scope>
</reference>
<protein>
    <recommendedName>
        <fullName evidence="1">DNA (cytosine-5-)-methyltransferase</fullName>
        <ecNumber evidence="1">2.1.1.37</ecNumber>
    </recommendedName>
</protein>
<dbReference type="Pfam" id="PF00145">
    <property type="entry name" value="DNA_methylase"/>
    <property type="match status" value="3"/>
</dbReference>
<dbReference type="EC" id="2.1.1.37" evidence="1"/>
<evidence type="ECO:0000256" key="1">
    <source>
        <dbReference type="ARBA" id="ARBA00011975"/>
    </source>
</evidence>
<dbReference type="InterPro" id="IPR001525">
    <property type="entry name" value="C5_MeTfrase"/>
</dbReference>
<dbReference type="NCBIfam" id="TIGR00675">
    <property type="entry name" value="dcm"/>
    <property type="match status" value="1"/>
</dbReference>
<dbReference type="InterPro" id="IPR029063">
    <property type="entry name" value="SAM-dependent_MTases_sf"/>
</dbReference>
<dbReference type="GO" id="GO:0003677">
    <property type="term" value="F:DNA binding"/>
    <property type="evidence" value="ECO:0007669"/>
    <property type="project" value="TreeGrafter"/>
</dbReference>
<organism evidence="5">
    <name type="scientific">hydrothermal vent metagenome</name>
    <dbReference type="NCBI Taxonomy" id="652676"/>
    <lineage>
        <taxon>unclassified sequences</taxon>
        <taxon>metagenomes</taxon>
        <taxon>ecological metagenomes</taxon>
    </lineage>
</organism>
<dbReference type="PRINTS" id="PR00105">
    <property type="entry name" value="C5METTRFRASE"/>
</dbReference>
<sequence length="386" mass="42932">MRAAELFAGCGGMALGMARAGFDHALMAEYDRDAVGTVHHNRDRGLEHIAHWPMELTDVRDIDWAAHRGQIEVVSGGPPCQPFGIGGKKAGHEDRRDMWPEAIRAIRETGPKGFLFENVRNLAGPRFSPYLDWIKQHLRHPQDERRDGEGFHEHRERLRASSKPPKYEVIAQVVNAADYGAPQIRFRVLIFGLATSLGVAPSPMTPTHSRDRLLWDQFVTGDYWRRHGVAPRAPVLERDRARVAWLRANEREPEGLPWVTVRDTLANLGGPTGRDNHVFQPGARIYKGHTGSPLDLPAKALKAGDHGVPGGENMMVLDDGSVRYFTLREAARLVGLPDDFAFPRSWSESMRQLGNAVPAQLSEAAARWLDEMIRSGDVDPVGQAVA</sequence>
<dbReference type="InterPro" id="IPR050390">
    <property type="entry name" value="C5-Methyltransferase"/>
</dbReference>
<accession>A0A160TPA5</accession>
<evidence type="ECO:0000256" key="4">
    <source>
        <dbReference type="ARBA" id="ARBA00022691"/>
    </source>
</evidence>
<dbReference type="GO" id="GO:0003886">
    <property type="term" value="F:DNA (cytosine-5-)-methyltransferase activity"/>
    <property type="evidence" value="ECO:0007669"/>
    <property type="project" value="UniProtKB-EC"/>
</dbReference>
<dbReference type="SUPFAM" id="SSF53335">
    <property type="entry name" value="S-adenosyl-L-methionine-dependent methyltransferases"/>
    <property type="match status" value="1"/>
</dbReference>
<dbReference type="GO" id="GO:0032259">
    <property type="term" value="P:methylation"/>
    <property type="evidence" value="ECO:0007669"/>
    <property type="project" value="UniProtKB-KW"/>
</dbReference>
<dbReference type="PANTHER" id="PTHR10629">
    <property type="entry name" value="CYTOSINE-SPECIFIC METHYLTRANSFERASE"/>
    <property type="match status" value="1"/>
</dbReference>
<dbReference type="Gene3D" id="3.90.120.10">
    <property type="entry name" value="DNA Methylase, subunit A, domain 2"/>
    <property type="match status" value="1"/>
</dbReference>
<name>A0A160TPA5_9ZZZZ</name>
<dbReference type="Gene3D" id="3.40.50.150">
    <property type="entry name" value="Vaccinia Virus protein VP39"/>
    <property type="match status" value="1"/>
</dbReference>
<keyword evidence="2 5" id="KW-0489">Methyltransferase</keyword>
<keyword evidence="4" id="KW-0949">S-adenosyl-L-methionine</keyword>
<dbReference type="GO" id="GO:0044027">
    <property type="term" value="P:negative regulation of gene expression via chromosomal CpG island methylation"/>
    <property type="evidence" value="ECO:0007669"/>
    <property type="project" value="TreeGrafter"/>
</dbReference>
<dbReference type="PANTHER" id="PTHR10629:SF52">
    <property type="entry name" value="DNA (CYTOSINE-5)-METHYLTRANSFERASE 1"/>
    <property type="match status" value="1"/>
</dbReference>
<evidence type="ECO:0000313" key="5">
    <source>
        <dbReference type="EMBL" id="CUS45764.1"/>
    </source>
</evidence>
<proteinExistence type="predicted"/>
<evidence type="ECO:0000256" key="3">
    <source>
        <dbReference type="ARBA" id="ARBA00022679"/>
    </source>
</evidence>
<evidence type="ECO:0000256" key="2">
    <source>
        <dbReference type="ARBA" id="ARBA00022603"/>
    </source>
</evidence>
<dbReference type="PROSITE" id="PS51679">
    <property type="entry name" value="SAM_MT_C5"/>
    <property type="match status" value="1"/>
</dbReference>
<dbReference type="EMBL" id="CZQE01000297">
    <property type="protein sequence ID" value="CUS45764.1"/>
    <property type="molecule type" value="Genomic_DNA"/>
</dbReference>
<keyword evidence="3 5" id="KW-0808">Transferase</keyword>
<dbReference type="GO" id="GO:0005634">
    <property type="term" value="C:nucleus"/>
    <property type="evidence" value="ECO:0007669"/>
    <property type="project" value="TreeGrafter"/>
</dbReference>
<dbReference type="AlphaFoldDB" id="A0A160TPA5"/>